<dbReference type="GO" id="GO:0006171">
    <property type="term" value="P:cAMP biosynthetic process"/>
    <property type="evidence" value="ECO:0007669"/>
    <property type="project" value="TreeGrafter"/>
</dbReference>
<sequence>MSRWQLKKTACTMKARQSFAPLDPAPRDYPRGVVLLRRSARGRTCAPDWLSIAEFEEWLLTKAVQCDDLLELFEDFVWRLVACGLPVDRSTIHIGTLHPLLMGFAYNWNVIDGLADEMKVDDSSRQTGAFLENTLYRVIELGERLRIDISDPEQAKRFPITRDLASQGFTDYVAVPLVTGGAYHNAATLATRQSGGLRDDQVVLLRRLFQIFALHLERQIALKVAANSLETYLGGAAAGKVLGGTIRRGSGEPIRAILWVSDLRGFTDLSDHVPAAAVTEILNAYFEQMAGAVIACGGEVLKFIGDGLLAVFPFEDEDEARQSAQNAVAAARMALAGITMLNEEKPGPLDKIDGWHPLRTGIALHEGEAFFGNVGSPDRLDFTVIGQAVNLASRTESLTKELGHAVLLTEPVAMRLDETLRDFGAHRMRGLSAPVRIFGLR</sequence>
<dbReference type="Gene3D" id="3.30.70.1230">
    <property type="entry name" value="Nucleotide cyclase"/>
    <property type="match status" value="1"/>
</dbReference>
<dbReference type="Pfam" id="PF00211">
    <property type="entry name" value="Guanylate_cyc"/>
    <property type="match status" value="1"/>
</dbReference>
<evidence type="ECO:0000313" key="2">
    <source>
        <dbReference type="EMBL" id="MBA5779351.1"/>
    </source>
</evidence>
<feature type="domain" description="Guanylate cyclase" evidence="1">
    <location>
        <begin position="257"/>
        <end position="396"/>
    </location>
</feature>
<dbReference type="SMART" id="SM00044">
    <property type="entry name" value="CYCc"/>
    <property type="match status" value="1"/>
</dbReference>
<dbReference type="PANTHER" id="PTHR43081">
    <property type="entry name" value="ADENYLATE CYCLASE, TERMINAL-DIFFERENTIATION SPECIFIC-RELATED"/>
    <property type="match status" value="1"/>
</dbReference>
<dbReference type="PROSITE" id="PS50125">
    <property type="entry name" value="GUANYLATE_CYCLASE_2"/>
    <property type="match status" value="1"/>
</dbReference>
<evidence type="ECO:0000313" key="3">
    <source>
        <dbReference type="Proteomes" id="UP000541109"/>
    </source>
</evidence>
<dbReference type="CDD" id="cd07302">
    <property type="entry name" value="CHD"/>
    <property type="match status" value="1"/>
</dbReference>
<dbReference type="GO" id="GO:0004016">
    <property type="term" value="F:adenylate cyclase activity"/>
    <property type="evidence" value="ECO:0007669"/>
    <property type="project" value="UniProtKB-ARBA"/>
</dbReference>
<dbReference type="InterPro" id="IPR001054">
    <property type="entry name" value="A/G_cyclase"/>
</dbReference>
<protein>
    <submittedName>
        <fullName evidence="2">Adenylate/guanylate cyclase domain-containing protein</fullName>
    </submittedName>
</protein>
<organism evidence="2 3">
    <name type="scientific">Stappia albiluteola</name>
    <dbReference type="NCBI Taxonomy" id="2758565"/>
    <lineage>
        <taxon>Bacteria</taxon>
        <taxon>Pseudomonadati</taxon>
        <taxon>Pseudomonadota</taxon>
        <taxon>Alphaproteobacteria</taxon>
        <taxon>Hyphomicrobiales</taxon>
        <taxon>Stappiaceae</taxon>
        <taxon>Stappia</taxon>
    </lineage>
</organism>
<dbReference type="AlphaFoldDB" id="A0A839AI00"/>
<dbReference type="PANTHER" id="PTHR43081:SF11">
    <property type="entry name" value="BLR2264 PROTEIN"/>
    <property type="match status" value="1"/>
</dbReference>
<dbReference type="InterPro" id="IPR029787">
    <property type="entry name" value="Nucleotide_cyclase"/>
</dbReference>
<keyword evidence="3" id="KW-1185">Reference proteome</keyword>
<name>A0A839AI00_9HYPH</name>
<accession>A0A839AI00</accession>
<dbReference type="RefSeq" id="WP_182168180.1">
    <property type="nucleotide sequence ID" value="NZ_JACFXV010000067.1"/>
</dbReference>
<evidence type="ECO:0000259" key="1">
    <source>
        <dbReference type="PROSITE" id="PS50125"/>
    </source>
</evidence>
<dbReference type="InterPro" id="IPR050697">
    <property type="entry name" value="Adenylyl/Guanylyl_Cyclase_3/4"/>
</dbReference>
<gene>
    <name evidence="2" type="ORF">H2509_19650</name>
</gene>
<proteinExistence type="predicted"/>
<dbReference type="Proteomes" id="UP000541109">
    <property type="component" value="Unassembled WGS sequence"/>
</dbReference>
<dbReference type="SUPFAM" id="SSF55073">
    <property type="entry name" value="Nucleotide cyclase"/>
    <property type="match status" value="1"/>
</dbReference>
<dbReference type="EMBL" id="JACFXV010000067">
    <property type="protein sequence ID" value="MBA5779351.1"/>
    <property type="molecule type" value="Genomic_DNA"/>
</dbReference>
<reference evidence="2 3" key="1">
    <citation type="submission" date="2020-07" db="EMBL/GenBank/DDBJ databases">
        <title>Stappia sp., F7233, whole genome shotgun sequencing project.</title>
        <authorList>
            <person name="Jiang S."/>
            <person name="Liu Z.W."/>
            <person name="Du Z.J."/>
        </authorList>
    </citation>
    <scope>NUCLEOTIDE SEQUENCE [LARGE SCALE GENOMIC DNA]</scope>
    <source>
        <strain evidence="2 3">F7233</strain>
    </source>
</reference>
<comment type="caution">
    <text evidence="2">The sequence shown here is derived from an EMBL/GenBank/DDBJ whole genome shotgun (WGS) entry which is preliminary data.</text>
</comment>
<dbReference type="GO" id="GO:0035556">
    <property type="term" value="P:intracellular signal transduction"/>
    <property type="evidence" value="ECO:0007669"/>
    <property type="project" value="InterPro"/>
</dbReference>